<feature type="transmembrane region" description="Helical" evidence="9">
    <location>
        <begin position="89"/>
        <end position="109"/>
    </location>
</feature>
<comment type="caution">
    <text evidence="10">The sequence shown here is derived from an EMBL/GenBank/DDBJ whole genome shotgun (WGS) entry which is preliminary data.</text>
</comment>
<feature type="transmembrane region" description="Helical" evidence="9">
    <location>
        <begin position="174"/>
        <end position="198"/>
    </location>
</feature>
<evidence type="ECO:0000256" key="7">
    <source>
        <dbReference type="ARBA" id="ARBA00023136"/>
    </source>
</evidence>
<evidence type="ECO:0000256" key="5">
    <source>
        <dbReference type="ARBA" id="ARBA00022692"/>
    </source>
</evidence>
<evidence type="ECO:0000256" key="1">
    <source>
        <dbReference type="ARBA" id="ARBA00004651"/>
    </source>
</evidence>
<evidence type="ECO:0000256" key="3">
    <source>
        <dbReference type="ARBA" id="ARBA00022448"/>
    </source>
</evidence>
<feature type="transmembrane region" description="Helical" evidence="9">
    <location>
        <begin position="255"/>
        <end position="274"/>
    </location>
</feature>
<feature type="transmembrane region" description="Helical" evidence="9">
    <location>
        <begin position="204"/>
        <end position="223"/>
    </location>
</feature>
<comment type="subcellular location">
    <subcellularLocation>
        <location evidence="1 8">Cell membrane</location>
        <topology evidence="1 8">Multi-pass membrane protein</topology>
    </subcellularLocation>
</comment>
<feature type="transmembrane region" description="Helical" evidence="9">
    <location>
        <begin position="57"/>
        <end position="77"/>
    </location>
</feature>
<organism evidence="10 11">
    <name type="scientific">Reichenbachiella ulvae</name>
    <dbReference type="NCBI Taxonomy" id="2980104"/>
    <lineage>
        <taxon>Bacteria</taxon>
        <taxon>Pseudomonadati</taxon>
        <taxon>Bacteroidota</taxon>
        <taxon>Cytophagia</taxon>
        <taxon>Cytophagales</taxon>
        <taxon>Reichenbachiellaceae</taxon>
        <taxon>Reichenbachiella</taxon>
    </lineage>
</organism>
<dbReference type="EMBL" id="JAOYOD010000001">
    <property type="protein sequence ID" value="MCV9385907.1"/>
    <property type="molecule type" value="Genomic_DNA"/>
</dbReference>
<dbReference type="Proteomes" id="UP001300692">
    <property type="component" value="Unassembled WGS sequence"/>
</dbReference>
<dbReference type="PANTHER" id="PTHR30477">
    <property type="entry name" value="ABC-TRANSPORTER METAL-BINDING PROTEIN"/>
    <property type="match status" value="1"/>
</dbReference>
<keyword evidence="3 8" id="KW-0813">Transport</keyword>
<evidence type="ECO:0000313" key="11">
    <source>
        <dbReference type="Proteomes" id="UP001300692"/>
    </source>
</evidence>
<keyword evidence="5 8" id="KW-0812">Transmembrane</keyword>
<sequence length="301" mass="32055">MDAFYIITTGSLVAMACGLLGCFLILRKMAMVGDAISHAVLPGIVLAFLLSGSRDSVIMLLGAGTIGVITTFLIEFFHKKGNLQSDASIGVTFTWLFALGVILISVFAGEVDLDQDCVLYGEIAYVPLDLWIGNDGTIYGPRSLYISAVVLSIIVLFIWLGYKELHLTTFDPAFASAIGISTALWHYLLMGAVSITTVASFESVGAILVVALLIAPPATAYLLTHSFKRMLLITVLIAILVSATGYYLAVAIDGSIAGAMSTMAGFFFALALIFSPTDGLLFKRQKQNKSAASLKKSLSEV</sequence>
<dbReference type="InterPro" id="IPR001626">
    <property type="entry name" value="ABC_TroCD"/>
</dbReference>
<feature type="transmembrane region" description="Helical" evidence="9">
    <location>
        <begin position="33"/>
        <end position="51"/>
    </location>
</feature>
<name>A0ABT3CQK8_9BACT</name>
<dbReference type="CDD" id="cd06550">
    <property type="entry name" value="TM_ABC_iron-siderophores_like"/>
    <property type="match status" value="1"/>
</dbReference>
<dbReference type="RefSeq" id="WP_264136690.1">
    <property type="nucleotide sequence ID" value="NZ_JAOYOD010000001.1"/>
</dbReference>
<accession>A0ABT3CQK8</accession>
<dbReference type="PANTHER" id="PTHR30477:SF8">
    <property type="entry name" value="METAL TRANSPORT SYSTEM MEMBRANE PROTEIN CT_070-RELATED"/>
    <property type="match status" value="1"/>
</dbReference>
<gene>
    <name evidence="10" type="ORF">N7U62_04495</name>
</gene>
<keyword evidence="6 9" id="KW-1133">Transmembrane helix</keyword>
<dbReference type="Gene3D" id="1.10.3470.10">
    <property type="entry name" value="ABC transporter involved in vitamin B12 uptake, BtuC"/>
    <property type="match status" value="1"/>
</dbReference>
<feature type="transmembrane region" description="Helical" evidence="9">
    <location>
        <begin position="230"/>
        <end position="249"/>
    </location>
</feature>
<dbReference type="InterPro" id="IPR037294">
    <property type="entry name" value="ABC_BtuC-like"/>
</dbReference>
<feature type="transmembrane region" description="Helical" evidence="9">
    <location>
        <begin position="144"/>
        <end position="162"/>
    </location>
</feature>
<feature type="transmembrane region" description="Helical" evidence="9">
    <location>
        <begin position="6"/>
        <end position="26"/>
    </location>
</feature>
<evidence type="ECO:0000256" key="9">
    <source>
        <dbReference type="SAM" id="Phobius"/>
    </source>
</evidence>
<keyword evidence="7 9" id="KW-0472">Membrane</keyword>
<evidence type="ECO:0000313" key="10">
    <source>
        <dbReference type="EMBL" id="MCV9385907.1"/>
    </source>
</evidence>
<dbReference type="SUPFAM" id="SSF81345">
    <property type="entry name" value="ABC transporter involved in vitamin B12 uptake, BtuC"/>
    <property type="match status" value="1"/>
</dbReference>
<keyword evidence="4" id="KW-1003">Cell membrane</keyword>
<protein>
    <submittedName>
        <fullName evidence="10">Metal ABC transporter permease</fullName>
    </submittedName>
</protein>
<evidence type="ECO:0000256" key="8">
    <source>
        <dbReference type="RuleBase" id="RU003943"/>
    </source>
</evidence>
<comment type="similarity">
    <text evidence="2 8">Belongs to the ABC-3 integral membrane protein family.</text>
</comment>
<evidence type="ECO:0000256" key="2">
    <source>
        <dbReference type="ARBA" id="ARBA00008034"/>
    </source>
</evidence>
<keyword evidence="11" id="KW-1185">Reference proteome</keyword>
<proteinExistence type="inferred from homology"/>
<evidence type="ECO:0000256" key="6">
    <source>
        <dbReference type="ARBA" id="ARBA00022989"/>
    </source>
</evidence>
<reference evidence="10 11" key="1">
    <citation type="submission" date="2022-10" db="EMBL/GenBank/DDBJ databases">
        <title>Comparative genomics and taxonomic characterization of three novel marine species of genus Reichenbachiella exhibiting antioxidant and polysaccharide degradation activities.</title>
        <authorList>
            <person name="Muhammad N."/>
            <person name="Lee Y.-J."/>
            <person name="Ko J."/>
            <person name="Kim S.-G."/>
        </authorList>
    </citation>
    <scope>NUCLEOTIDE SEQUENCE [LARGE SCALE GENOMIC DNA]</scope>
    <source>
        <strain evidence="10 11">ABR2-5</strain>
    </source>
</reference>
<dbReference type="Pfam" id="PF00950">
    <property type="entry name" value="ABC-3"/>
    <property type="match status" value="1"/>
</dbReference>
<evidence type="ECO:0000256" key="4">
    <source>
        <dbReference type="ARBA" id="ARBA00022475"/>
    </source>
</evidence>